<dbReference type="EMBL" id="JBCHKQ010000002">
    <property type="protein sequence ID" value="MEM5947754.1"/>
    <property type="molecule type" value="Genomic_DNA"/>
</dbReference>
<dbReference type="InterPro" id="IPR011146">
    <property type="entry name" value="HIT-like"/>
</dbReference>
<dbReference type="PANTHER" id="PTHR42997:SF1">
    <property type="entry name" value="AP-4-A PHOSPHORYLASE"/>
    <property type="match status" value="1"/>
</dbReference>
<dbReference type="Gene3D" id="3.30.428.10">
    <property type="entry name" value="HIT-like"/>
    <property type="match status" value="1"/>
</dbReference>
<reference evidence="3 4" key="1">
    <citation type="submission" date="2024-03" db="EMBL/GenBank/DDBJ databases">
        <title>Ignisphaera cupida sp. nov., a hyperthermophilic hydrolytic archaeon from a hot spring of Kamchatka, and proposal of Ignisphaeraceae fam. nov.</title>
        <authorList>
            <person name="Podosokorskaya O.A."/>
            <person name="Elcheninov A.G."/>
            <person name="Maltseva A.I."/>
            <person name="Zayulina K.S."/>
            <person name="Novikov A."/>
            <person name="Merkel A.Y."/>
        </authorList>
    </citation>
    <scope>NUCLEOTIDE SEQUENCE [LARGE SCALE GENOMIC DNA]</scope>
    <source>
        <strain evidence="3 4">38H-sp</strain>
    </source>
</reference>
<dbReference type="InterPro" id="IPR052908">
    <property type="entry name" value="AP-4-A_phosphorylase"/>
</dbReference>
<feature type="domain" description="HIT" evidence="2">
    <location>
        <begin position="25"/>
        <end position="134"/>
    </location>
</feature>
<dbReference type="PANTHER" id="PTHR42997">
    <property type="entry name" value="HIT FAMILY HYDROLASE"/>
    <property type="match status" value="1"/>
</dbReference>
<name>A0ABU9UAR5_9SPIR</name>
<dbReference type="Proteomes" id="UP001466331">
    <property type="component" value="Unassembled WGS sequence"/>
</dbReference>
<protein>
    <submittedName>
        <fullName evidence="3">HIT domain-containing protein</fullName>
    </submittedName>
</protein>
<keyword evidence="4" id="KW-1185">Reference proteome</keyword>
<gene>
    <name evidence="3" type="ORF">WKV44_04270</name>
</gene>
<organism evidence="3 4">
    <name type="scientific">Rarispira pelagica</name>
    <dbReference type="NCBI Taxonomy" id="3141764"/>
    <lineage>
        <taxon>Bacteria</taxon>
        <taxon>Pseudomonadati</taxon>
        <taxon>Spirochaetota</taxon>
        <taxon>Spirochaetia</taxon>
        <taxon>Winmispirales</taxon>
        <taxon>Winmispiraceae</taxon>
        <taxon>Rarispira</taxon>
    </lineage>
</organism>
<comment type="caution">
    <text evidence="3">The sequence shown here is derived from an EMBL/GenBank/DDBJ whole genome shotgun (WGS) entry which is preliminary data.</text>
</comment>
<evidence type="ECO:0000313" key="4">
    <source>
        <dbReference type="Proteomes" id="UP001466331"/>
    </source>
</evidence>
<sequence>MCRNYLFSFNKMQYFTQKESITGCILCHISKHDHKCEELVLWENEYFIISLNLYPYNPGHLIIFPKRHIEDFRKFSETEIMQINRITKACLNLLDETYHPAGYNIGYNMGLCAGASIEHIHQHIVPRYKNEIGIEEIIGGSRILVESPRESHKRLLDTISEKHIFT</sequence>
<dbReference type="InterPro" id="IPR036265">
    <property type="entry name" value="HIT-like_sf"/>
</dbReference>
<dbReference type="SUPFAM" id="SSF54197">
    <property type="entry name" value="HIT-like"/>
    <property type="match status" value="1"/>
</dbReference>
<feature type="short sequence motif" description="Histidine triad motif" evidence="1">
    <location>
        <begin position="119"/>
        <end position="123"/>
    </location>
</feature>
<dbReference type="Pfam" id="PF01230">
    <property type="entry name" value="HIT"/>
    <property type="match status" value="1"/>
</dbReference>
<proteinExistence type="predicted"/>
<evidence type="ECO:0000259" key="2">
    <source>
        <dbReference type="PROSITE" id="PS51084"/>
    </source>
</evidence>
<dbReference type="PROSITE" id="PS51084">
    <property type="entry name" value="HIT_2"/>
    <property type="match status" value="1"/>
</dbReference>
<evidence type="ECO:0000313" key="3">
    <source>
        <dbReference type="EMBL" id="MEM5947754.1"/>
    </source>
</evidence>
<evidence type="ECO:0000256" key="1">
    <source>
        <dbReference type="PROSITE-ProRule" id="PRU00464"/>
    </source>
</evidence>
<accession>A0ABU9UAR5</accession>
<dbReference type="RefSeq" id="WP_420069204.1">
    <property type="nucleotide sequence ID" value="NZ_JBCHKQ010000002.1"/>
</dbReference>